<protein>
    <recommendedName>
        <fullName evidence="1">N(6)-L-threonylcarbamoyladenine synthase</fullName>
        <ecNumber evidence="1">2.3.1.234</ecNumber>
    </recommendedName>
</protein>
<evidence type="ECO:0000256" key="6">
    <source>
        <dbReference type="ARBA" id="ARBA00048117"/>
    </source>
</evidence>
<dbReference type="GO" id="GO:0046872">
    <property type="term" value="F:metal ion binding"/>
    <property type="evidence" value="ECO:0007669"/>
    <property type="project" value="UniProtKB-KW"/>
</dbReference>
<gene>
    <name evidence="9" type="ORF">LNINA_LOCUS12730</name>
</gene>
<comment type="similarity">
    <text evidence="7">Belongs to the KAE1 / TsaD family.</text>
</comment>
<accession>A0AAV1JYS5</accession>
<evidence type="ECO:0000256" key="4">
    <source>
        <dbReference type="ARBA" id="ARBA00022723"/>
    </source>
</evidence>
<organism evidence="9 10">
    <name type="scientific">Leptosia nina</name>
    <dbReference type="NCBI Taxonomy" id="320188"/>
    <lineage>
        <taxon>Eukaryota</taxon>
        <taxon>Metazoa</taxon>
        <taxon>Ecdysozoa</taxon>
        <taxon>Arthropoda</taxon>
        <taxon>Hexapoda</taxon>
        <taxon>Insecta</taxon>
        <taxon>Pterygota</taxon>
        <taxon>Neoptera</taxon>
        <taxon>Endopterygota</taxon>
        <taxon>Lepidoptera</taxon>
        <taxon>Glossata</taxon>
        <taxon>Ditrysia</taxon>
        <taxon>Papilionoidea</taxon>
        <taxon>Pieridae</taxon>
        <taxon>Pierinae</taxon>
        <taxon>Leptosia</taxon>
    </lineage>
</organism>
<feature type="domain" description="Gcp-like" evidence="8">
    <location>
        <begin position="54"/>
        <end position="358"/>
    </location>
</feature>
<dbReference type="NCBIfam" id="TIGR00329">
    <property type="entry name" value="gcp_kae1"/>
    <property type="match status" value="1"/>
</dbReference>
<evidence type="ECO:0000256" key="5">
    <source>
        <dbReference type="ARBA" id="ARBA00023315"/>
    </source>
</evidence>
<sequence length="409" mass="46121">MLSCSSSKVSRFRLVPCLVQQYCTVQKESVVLGIETSCDDTGCAIIDSNGILHSETLLSQNVIHLRYGGVNPLIARDLHRDNIELAVTETLNKASMRIEDIDAIAVTLKPGLLFCLQIGVKYAKYLSKSFHKPLIPIHHMEAHALVARMHHNIDFPFLTLLISGGHCLLSLVRDVDDFLLLGETLDNAPGEVLDKVARRMKLRNLPEYSVLPGGRAVELAAEKANNPYKFHFPIPLNKMRDCNFSFSGLKDVLCRYLYKKELEHNIKGDEIIPEHNDLCAAFQLAIAKHIVHRTERALRFCIRRNYLPEDEINLVVSGGVACNNFIFKCLEHWGNKTGCNVYRPPSKLCTDNGIMIAWNGVEKMKKSNCFTKINLNNIDPVAPLGINIKDKVRNDDIYVKSTRLNDIFQ</sequence>
<evidence type="ECO:0000256" key="1">
    <source>
        <dbReference type="ARBA" id="ARBA00012156"/>
    </source>
</evidence>
<dbReference type="EMBL" id="CAVLEF010000225">
    <property type="protein sequence ID" value="CAK1553762.1"/>
    <property type="molecule type" value="Genomic_DNA"/>
</dbReference>
<dbReference type="PANTHER" id="PTHR11735">
    <property type="entry name" value="TRNA N6-ADENOSINE THREONYLCARBAMOYLTRANSFERASE"/>
    <property type="match status" value="1"/>
</dbReference>
<comment type="subunit">
    <text evidence="7">Homodimer.</text>
</comment>
<comment type="caution">
    <text evidence="9">The sequence shown here is derived from an EMBL/GenBank/DDBJ whole genome shotgun (WGS) entry which is preliminary data.</text>
</comment>
<dbReference type="Proteomes" id="UP001497472">
    <property type="component" value="Unassembled WGS sequence"/>
</dbReference>
<dbReference type="CDD" id="cd24134">
    <property type="entry name" value="ASKHA_NBD_OSGEPL1_QRI7_euk"/>
    <property type="match status" value="1"/>
</dbReference>
<dbReference type="InterPro" id="IPR017861">
    <property type="entry name" value="KAE1/TsaD"/>
</dbReference>
<keyword evidence="7" id="KW-0496">Mitochondrion</keyword>
<dbReference type="AlphaFoldDB" id="A0AAV1JYS5"/>
<keyword evidence="5 7" id="KW-0012">Acyltransferase</keyword>
<dbReference type="GO" id="GO:0061711">
    <property type="term" value="F:tRNA N(6)-L-threonylcarbamoyladenine synthase activity"/>
    <property type="evidence" value="ECO:0007669"/>
    <property type="project" value="UniProtKB-EC"/>
</dbReference>
<evidence type="ECO:0000259" key="8">
    <source>
        <dbReference type="Pfam" id="PF00814"/>
    </source>
</evidence>
<dbReference type="InterPro" id="IPR000905">
    <property type="entry name" value="Gcp-like_dom"/>
</dbReference>
<keyword evidence="3 7" id="KW-0819">tRNA processing</keyword>
<evidence type="ECO:0000256" key="3">
    <source>
        <dbReference type="ARBA" id="ARBA00022694"/>
    </source>
</evidence>
<dbReference type="Pfam" id="PF00814">
    <property type="entry name" value="TsaD"/>
    <property type="match status" value="1"/>
</dbReference>
<comment type="catalytic activity">
    <reaction evidence="6 7">
        <text>L-threonylcarbamoyladenylate + adenosine(37) in tRNA = N(6)-L-threonylcarbamoyladenosine(37) in tRNA + AMP + H(+)</text>
        <dbReference type="Rhea" id="RHEA:37059"/>
        <dbReference type="Rhea" id="RHEA-COMP:10162"/>
        <dbReference type="Rhea" id="RHEA-COMP:10163"/>
        <dbReference type="ChEBI" id="CHEBI:15378"/>
        <dbReference type="ChEBI" id="CHEBI:73682"/>
        <dbReference type="ChEBI" id="CHEBI:74411"/>
        <dbReference type="ChEBI" id="CHEBI:74418"/>
        <dbReference type="ChEBI" id="CHEBI:456215"/>
        <dbReference type="EC" id="2.3.1.234"/>
    </reaction>
</comment>
<dbReference type="GO" id="GO:0005739">
    <property type="term" value="C:mitochondrion"/>
    <property type="evidence" value="ECO:0007669"/>
    <property type="project" value="UniProtKB-SubCell"/>
</dbReference>
<keyword evidence="4 7" id="KW-0479">Metal-binding</keyword>
<keyword evidence="10" id="KW-1185">Reference proteome</keyword>
<dbReference type="NCBIfam" id="TIGR03723">
    <property type="entry name" value="T6A_TsaD_YgjD"/>
    <property type="match status" value="1"/>
</dbReference>
<dbReference type="Gene3D" id="3.30.420.40">
    <property type="match status" value="2"/>
</dbReference>
<proteinExistence type="inferred from homology"/>
<name>A0AAV1JYS5_9NEOP</name>
<evidence type="ECO:0000313" key="9">
    <source>
        <dbReference type="EMBL" id="CAK1553762.1"/>
    </source>
</evidence>
<evidence type="ECO:0000256" key="7">
    <source>
        <dbReference type="HAMAP-Rule" id="MF_03179"/>
    </source>
</evidence>
<dbReference type="PRINTS" id="PR00789">
    <property type="entry name" value="OSIALOPTASE"/>
</dbReference>
<dbReference type="SUPFAM" id="SSF53067">
    <property type="entry name" value="Actin-like ATPase domain"/>
    <property type="match status" value="1"/>
</dbReference>
<dbReference type="InterPro" id="IPR043129">
    <property type="entry name" value="ATPase_NBD"/>
</dbReference>
<evidence type="ECO:0000256" key="2">
    <source>
        <dbReference type="ARBA" id="ARBA00022679"/>
    </source>
</evidence>
<dbReference type="InterPro" id="IPR022450">
    <property type="entry name" value="TsaD"/>
</dbReference>
<comment type="cofactor">
    <cofactor evidence="7">
        <name>a divalent metal cation</name>
        <dbReference type="ChEBI" id="CHEBI:60240"/>
    </cofactor>
    <text evidence="7">Binds 1 divalent metal cation per subunit.</text>
</comment>
<dbReference type="EC" id="2.3.1.234" evidence="1"/>
<dbReference type="GO" id="GO:0002949">
    <property type="term" value="P:tRNA threonylcarbamoyladenosine modification"/>
    <property type="evidence" value="ECO:0007669"/>
    <property type="project" value="UniProtKB-UniRule"/>
</dbReference>
<reference evidence="9 10" key="1">
    <citation type="submission" date="2023-11" db="EMBL/GenBank/DDBJ databases">
        <authorList>
            <person name="Okamura Y."/>
        </authorList>
    </citation>
    <scope>NUCLEOTIDE SEQUENCE [LARGE SCALE GENOMIC DNA]</scope>
</reference>
<dbReference type="PANTHER" id="PTHR11735:SF6">
    <property type="entry name" value="TRNA N6-ADENOSINE THREONYLCARBAMOYLTRANSFERASE, MITOCHONDRIAL"/>
    <property type="match status" value="1"/>
</dbReference>
<comment type="function">
    <text evidence="7">Required for the formation of a threonylcarbamoyl group on adenosine at position 37 (t(6)A37) in mitochondrial tRNAs that read codons beginning with adenine. Probably involved in the transfer of the threonylcarbamoyl moiety of threonylcarbamoyl-AMP (TC-AMP) to the N6 group of A37. Involved in mitochondrial genome maintenance.</text>
</comment>
<keyword evidence="2 7" id="KW-0808">Transferase</keyword>
<comment type="subcellular location">
    <subcellularLocation>
        <location evidence="7">Mitochondrion</location>
    </subcellularLocation>
</comment>
<evidence type="ECO:0000313" key="10">
    <source>
        <dbReference type="Proteomes" id="UP001497472"/>
    </source>
</evidence>
<dbReference type="HAMAP" id="MF_01445">
    <property type="entry name" value="TsaD"/>
    <property type="match status" value="1"/>
</dbReference>